<organism evidence="1 2">
    <name type="scientific">Clathrospora elynae</name>
    <dbReference type="NCBI Taxonomy" id="706981"/>
    <lineage>
        <taxon>Eukaryota</taxon>
        <taxon>Fungi</taxon>
        <taxon>Dikarya</taxon>
        <taxon>Ascomycota</taxon>
        <taxon>Pezizomycotina</taxon>
        <taxon>Dothideomycetes</taxon>
        <taxon>Pleosporomycetidae</taxon>
        <taxon>Pleosporales</taxon>
        <taxon>Diademaceae</taxon>
        <taxon>Clathrospora</taxon>
    </lineage>
</organism>
<dbReference type="AlphaFoldDB" id="A0A6A5T5R4"/>
<dbReference type="Proteomes" id="UP000800038">
    <property type="component" value="Unassembled WGS sequence"/>
</dbReference>
<protein>
    <submittedName>
        <fullName evidence="1">Uncharacterized protein</fullName>
    </submittedName>
</protein>
<reference evidence="1" key="1">
    <citation type="journal article" date="2020" name="Stud. Mycol.">
        <title>101 Dothideomycetes genomes: a test case for predicting lifestyles and emergence of pathogens.</title>
        <authorList>
            <person name="Haridas S."/>
            <person name="Albert R."/>
            <person name="Binder M."/>
            <person name="Bloem J."/>
            <person name="Labutti K."/>
            <person name="Salamov A."/>
            <person name="Andreopoulos B."/>
            <person name="Baker S."/>
            <person name="Barry K."/>
            <person name="Bills G."/>
            <person name="Bluhm B."/>
            <person name="Cannon C."/>
            <person name="Castanera R."/>
            <person name="Culley D."/>
            <person name="Daum C."/>
            <person name="Ezra D."/>
            <person name="Gonzalez J."/>
            <person name="Henrissat B."/>
            <person name="Kuo A."/>
            <person name="Liang C."/>
            <person name="Lipzen A."/>
            <person name="Lutzoni F."/>
            <person name="Magnuson J."/>
            <person name="Mondo S."/>
            <person name="Nolan M."/>
            <person name="Ohm R."/>
            <person name="Pangilinan J."/>
            <person name="Park H.-J."/>
            <person name="Ramirez L."/>
            <person name="Alfaro M."/>
            <person name="Sun H."/>
            <person name="Tritt A."/>
            <person name="Yoshinaga Y."/>
            <person name="Zwiers L.-H."/>
            <person name="Turgeon B."/>
            <person name="Goodwin S."/>
            <person name="Spatafora J."/>
            <person name="Crous P."/>
            <person name="Grigoriev I."/>
        </authorList>
    </citation>
    <scope>NUCLEOTIDE SEQUENCE</scope>
    <source>
        <strain evidence="1">CBS 161.51</strain>
    </source>
</reference>
<keyword evidence="2" id="KW-1185">Reference proteome</keyword>
<name>A0A6A5T5R4_9PLEO</name>
<accession>A0A6A5T5R4</accession>
<sequence length="113" mass="12299">MRQSSRLAPLSAGSSAGVYHLSAARTLSQASFAYGSSSQSQSSVASESLIASVEPVEIPDREAYQTQEYPAINSNHRVRGEPFDVDFGRVYCGKTRLEKTRLGYAVQHKSQLS</sequence>
<evidence type="ECO:0000313" key="1">
    <source>
        <dbReference type="EMBL" id="KAF1947059.1"/>
    </source>
</evidence>
<dbReference type="EMBL" id="ML976000">
    <property type="protein sequence ID" value="KAF1947059.1"/>
    <property type="molecule type" value="Genomic_DNA"/>
</dbReference>
<evidence type="ECO:0000313" key="2">
    <source>
        <dbReference type="Proteomes" id="UP000800038"/>
    </source>
</evidence>
<proteinExistence type="predicted"/>
<gene>
    <name evidence="1" type="ORF">EJ02DRAFT_450038</name>
</gene>